<feature type="transmembrane region" description="Helical" evidence="10">
    <location>
        <begin position="517"/>
        <end position="541"/>
    </location>
</feature>
<feature type="signal peptide" evidence="11">
    <location>
        <begin position="1"/>
        <end position="19"/>
    </location>
</feature>
<comment type="caution">
    <text evidence="13">The sequence shown here is derived from an EMBL/GenBank/DDBJ whole genome shotgun (WGS) entry which is preliminary data.</text>
</comment>
<keyword evidence="14" id="KW-1185">Reference proteome</keyword>
<comment type="subcellular location">
    <subcellularLocation>
        <location evidence="1">Membrane</location>
        <topology evidence="1">Single-pass type I membrane protein</topology>
    </subcellularLocation>
</comment>
<evidence type="ECO:0000256" key="3">
    <source>
        <dbReference type="ARBA" id="ARBA00022729"/>
    </source>
</evidence>
<dbReference type="Proteomes" id="UP001623330">
    <property type="component" value="Unassembled WGS sequence"/>
</dbReference>
<keyword evidence="5 10" id="KW-0472">Membrane</keyword>
<evidence type="ECO:0000313" key="14">
    <source>
        <dbReference type="Proteomes" id="UP001623330"/>
    </source>
</evidence>
<evidence type="ECO:0000256" key="4">
    <source>
        <dbReference type="ARBA" id="ARBA00022989"/>
    </source>
</evidence>
<organism evidence="13 14">
    <name type="scientific">Nakaseomyces bracarensis</name>
    <dbReference type="NCBI Taxonomy" id="273131"/>
    <lineage>
        <taxon>Eukaryota</taxon>
        <taxon>Fungi</taxon>
        <taxon>Dikarya</taxon>
        <taxon>Ascomycota</taxon>
        <taxon>Saccharomycotina</taxon>
        <taxon>Saccharomycetes</taxon>
        <taxon>Saccharomycetales</taxon>
        <taxon>Saccharomycetaceae</taxon>
        <taxon>Nakaseomyces</taxon>
    </lineage>
</organism>
<comment type="function">
    <text evidence="7">May be involved in telomere capping.</text>
</comment>
<dbReference type="PANTHER" id="PTHR35518:SF2">
    <property type="entry name" value="MAINTENANCE OF TELOMERE CAPPING PROTEIN 6"/>
    <property type="match status" value="1"/>
</dbReference>
<evidence type="ECO:0000256" key="2">
    <source>
        <dbReference type="ARBA" id="ARBA00022692"/>
    </source>
</evidence>
<evidence type="ECO:0000256" key="8">
    <source>
        <dbReference type="ARBA" id="ARBA00038159"/>
    </source>
</evidence>
<dbReference type="Pfam" id="PF25506">
    <property type="entry name" value="TIM-barrel_MTC6"/>
    <property type="match status" value="1"/>
</dbReference>
<accession>A0ABR4NNX0</accession>
<feature type="chain" id="PRO_5047525787" description="Maintenance of telomere capping protein 6" evidence="11">
    <location>
        <begin position="20"/>
        <end position="569"/>
    </location>
</feature>
<dbReference type="InterPro" id="IPR051008">
    <property type="entry name" value="Telomere_Capping_Maintenance"/>
</dbReference>
<evidence type="ECO:0000259" key="12">
    <source>
        <dbReference type="Pfam" id="PF25506"/>
    </source>
</evidence>
<keyword evidence="2 10" id="KW-0812">Transmembrane</keyword>
<name>A0ABR4NNX0_9SACH</name>
<evidence type="ECO:0000256" key="1">
    <source>
        <dbReference type="ARBA" id="ARBA00004479"/>
    </source>
</evidence>
<evidence type="ECO:0000313" key="13">
    <source>
        <dbReference type="EMBL" id="KAL3229684.1"/>
    </source>
</evidence>
<feature type="domain" description="MTC6 partial TIM-barrel" evidence="12">
    <location>
        <begin position="49"/>
        <end position="369"/>
    </location>
</feature>
<dbReference type="PANTHER" id="PTHR35518">
    <property type="entry name" value="MAINTENANCE OF TELOMOERE CAPPING"/>
    <property type="match status" value="1"/>
</dbReference>
<keyword evidence="6" id="KW-0325">Glycoprotein</keyword>
<evidence type="ECO:0000256" key="9">
    <source>
        <dbReference type="ARBA" id="ARBA00039865"/>
    </source>
</evidence>
<evidence type="ECO:0000256" key="7">
    <source>
        <dbReference type="ARBA" id="ARBA00037703"/>
    </source>
</evidence>
<sequence>MSWLSLNILLLLFVPNIFAVNDLGFIINSTFPGLSNFTEFTDLGSWVPNSESHNIGIRSQRDSMNLITVDQLPQVGVILRDVLFHNEFIENNKTEVINYAFIPQYEYLLDMLIWGIQTFVIDIEVSPKYTWVVKDTGYLFSDVMALFNDFVASTDTNLLANVVTILLRVDPVMKVITPSNTTSPTNITNTTGSNSATTTTTIRINFDDNTFSKYPNLNISAILDTNITRSFKYTPTDLIEDRARGGYVLQSDNASAITGWPSLSNFLYYKKKRMIVAEITDIFDNISPSYVFNNSVLHYDTKNGTIACPNTVEAYKNTSSISFRYLESEFNEDDIASQVSCGYSPIISNTFTTSNISMLQNLTEPAIIWSWGPGEPILTNSTRHKKLMDLTADNCAAFEYSLFYSKAGWVVENCYEHKRALCRSNYNGFTWVVTSNKDAYFEMEGYKGETKCPNGYSFSKPMTPLEQSAALMFLKSEDVIDGSLWIDLNSISVANCWVSDGAYAQCPYQRVFGTRNFVTMMVPISVCAFILLCLATYLSLLRMPINDNRHKWEKIVSNYAKTEMEGVPS</sequence>
<evidence type="ECO:0000256" key="10">
    <source>
        <dbReference type="SAM" id="Phobius"/>
    </source>
</evidence>
<keyword evidence="3 11" id="KW-0732">Signal</keyword>
<protein>
    <recommendedName>
        <fullName evidence="9">Maintenance of telomere capping protein 6</fullName>
    </recommendedName>
</protein>
<dbReference type="EMBL" id="JBEVYD010000011">
    <property type="protein sequence ID" value="KAL3229684.1"/>
    <property type="molecule type" value="Genomic_DNA"/>
</dbReference>
<comment type="similarity">
    <text evidence="8">Belongs to the MTC6 family.</text>
</comment>
<reference evidence="13 14" key="1">
    <citation type="submission" date="2024-05" db="EMBL/GenBank/DDBJ databases">
        <title>Long read based assembly of the Candida bracarensis genome reveals expanded adhesin content.</title>
        <authorList>
            <person name="Marcet-Houben M."/>
            <person name="Ksiezopolska E."/>
            <person name="Gabaldon T."/>
        </authorList>
    </citation>
    <scope>NUCLEOTIDE SEQUENCE [LARGE SCALE GENOMIC DNA]</scope>
    <source>
        <strain evidence="13 14">CBM6</strain>
    </source>
</reference>
<evidence type="ECO:0000256" key="5">
    <source>
        <dbReference type="ARBA" id="ARBA00023136"/>
    </source>
</evidence>
<evidence type="ECO:0000256" key="6">
    <source>
        <dbReference type="ARBA" id="ARBA00023180"/>
    </source>
</evidence>
<evidence type="ECO:0000256" key="11">
    <source>
        <dbReference type="SAM" id="SignalP"/>
    </source>
</evidence>
<proteinExistence type="inferred from homology"/>
<dbReference type="InterPro" id="IPR057530">
    <property type="entry name" value="TIM-barrel_MTC6"/>
</dbReference>
<gene>
    <name evidence="13" type="ORF">RNJ44_01820</name>
</gene>
<keyword evidence="4 10" id="KW-1133">Transmembrane helix</keyword>